<name>A0A1S8TIB5_9CLOT</name>
<dbReference type="AlphaFoldDB" id="A0A1S8TIB5"/>
<dbReference type="RefSeq" id="WP_077847456.1">
    <property type="nucleotide sequence ID" value="NZ_LZZM01000152.1"/>
</dbReference>
<dbReference type="EMBL" id="LZZM01000152">
    <property type="protein sequence ID" value="OOM77426.1"/>
    <property type="molecule type" value="Genomic_DNA"/>
</dbReference>
<sequence>MKQISMTLKKRKKARIKINNINDFKVALKNEGYKINEFDEEKFKEAITKIFQVDSGVIEWLYKNINNTNITYRSNDSKDFMDYIEKMILLENEHKRLWKKISKVEKLNIDRIEYEREPRIQENVDEITNSIEEMKINISTIINEEEKLKLKNLEKEINKEYLYAKDIELLKKILLIEKESVKEKYNAQTQIKTISIEIPKHINYHYIPAKKGTVEYHEHLKNNIPRIQRLTKNINKYMKVQEEAIFRINQSKTLQGSINIALAIYDNKEFKAISGSTDIPNYCSPPQETAVFKSSKVNKLGKLGIGYNRINDSEKKIFEEIHKQIDTNILKDQGNLVLYSKWEPCPSCYYVISQFCKKHPNIKVHVKYSKKYGE</sequence>
<evidence type="ECO:0000313" key="2">
    <source>
        <dbReference type="Proteomes" id="UP000190890"/>
    </source>
</evidence>
<accession>A0A1S8TIB5</accession>
<proteinExistence type="predicted"/>
<dbReference type="Pfam" id="PF14424">
    <property type="entry name" value="Toxin-deaminase"/>
    <property type="match status" value="1"/>
</dbReference>
<dbReference type="OrthoDB" id="1747549at2"/>
<gene>
    <name evidence="1" type="ORF">CLPUN_23250</name>
</gene>
<dbReference type="Proteomes" id="UP000190890">
    <property type="component" value="Unassembled WGS sequence"/>
</dbReference>
<dbReference type="Gene3D" id="3.40.140.10">
    <property type="entry name" value="Cytidine Deaminase, domain 2"/>
    <property type="match status" value="1"/>
</dbReference>
<comment type="caution">
    <text evidence="1">The sequence shown here is derived from an EMBL/GenBank/DDBJ whole genome shotgun (WGS) entry which is preliminary data.</text>
</comment>
<dbReference type="STRING" id="29367.CLPUN_23250"/>
<protein>
    <submittedName>
        <fullName evidence="1">Uncharacterized protein</fullName>
    </submittedName>
</protein>
<dbReference type="InterPro" id="IPR032721">
    <property type="entry name" value="Toxin-deaminase"/>
</dbReference>
<reference evidence="1 2" key="1">
    <citation type="submission" date="2016-05" db="EMBL/GenBank/DDBJ databases">
        <title>Microbial solvent formation.</title>
        <authorList>
            <person name="Poehlein A."/>
            <person name="Montoya Solano J.D."/>
            <person name="Flitsch S."/>
            <person name="Krabben P."/>
            <person name="Duerre P."/>
            <person name="Daniel R."/>
        </authorList>
    </citation>
    <scope>NUCLEOTIDE SEQUENCE [LARGE SCALE GENOMIC DNA]</scope>
    <source>
        <strain evidence="1 2">DSM 2619</strain>
    </source>
</reference>
<keyword evidence="2" id="KW-1185">Reference proteome</keyword>
<evidence type="ECO:0000313" key="1">
    <source>
        <dbReference type="EMBL" id="OOM77426.1"/>
    </source>
</evidence>
<organism evidence="1 2">
    <name type="scientific">Clostridium puniceum</name>
    <dbReference type="NCBI Taxonomy" id="29367"/>
    <lineage>
        <taxon>Bacteria</taxon>
        <taxon>Bacillati</taxon>
        <taxon>Bacillota</taxon>
        <taxon>Clostridia</taxon>
        <taxon>Eubacteriales</taxon>
        <taxon>Clostridiaceae</taxon>
        <taxon>Clostridium</taxon>
    </lineage>
</organism>